<proteinExistence type="predicted"/>
<dbReference type="EMBL" id="CP016033">
    <property type="protein sequence ID" value="ANK11738.1"/>
    <property type="molecule type" value="Genomic_DNA"/>
</dbReference>
<protein>
    <submittedName>
        <fullName evidence="3">Response regulator</fullName>
    </submittedName>
</protein>
<dbReference type="STRING" id="1112.A9D12_00850"/>
<dbReference type="InterPro" id="IPR001789">
    <property type="entry name" value="Sig_transdc_resp-reg_receiver"/>
</dbReference>
<keyword evidence="1" id="KW-0597">Phosphoprotein</keyword>
<sequence>MPLRILLAEDEFITGFDLCDTFEEAGYEVEGPHAGVSSAMLACQKERPDLAVLDIELADGLSLELAQKLMDDDVPVILHSAPEDTHALSVRFPRATTLAKPCPPAMLLDTVSGVLTRV</sequence>
<accession>A0A192CZQ7</accession>
<gene>
    <name evidence="3" type="ORF">A9D12_00850</name>
</gene>
<feature type="domain" description="Response regulatory" evidence="2">
    <location>
        <begin position="4"/>
        <end position="115"/>
    </location>
</feature>
<organism evidence="3 4">
    <name type="scientific">Erythrobacter neustonensis</name>
    <dbReference type="NCBI Taxonomy" id="1112"/>
    <lineage>
        <taxon>Bacteria</taxon>
        <taxon>Pseudomonadati</taxon>
        <taxon>Pseudomonadota</taxon>
        <taxon>Alphaproteobacteria</taxon>
        <taxon>Sphingomonadales</taxon>
        <taxon>Erythrobacteraceae</taxon>
        <taxon>Erythrobacter/Porphyrobacter group</taxon>
        <taxon>Erythrobacter</taxon>
    </lineage>
</organism>
<dbReference type="KEGG" id="pns:A9D12_00850"/>
<feature type="modified residue" description="4-aspartylphosphate" evidence="1">
    <location>
        <position position="54"/>
    </location>
</feature>
<dbReference type="SMART" id="SM00448">
    <property type="entry name" value="REC"/>
    <property type="match status" value="1"/>
</dbReference>
<dbReference type="GO" id="GO:0000160">
    <property type="term" value="P:phosphorelay signal transduction system"/>
    <property type="evidence" value="ECO:0007669"/>
    <property type="project" value="InterPro"/>
</dbReference>
<evidence type="ECO:0000259" key="2">
    <source>
        <dbReference type="PROSITE" id="PS50110"/>
    </source>
</evidence>
<dbReference type="SUPFAM" id="SSF52172">
    <property type="entry name" value="CheY-like"/>
    <property type="match status" value="1"/>
</dbReference>
<name>A0A192CZQ7_9SPHN</name>
<dbReference type="RefSeq" id="WP_068348788.1">
    <property type="nucleotide sequence ID" value="NZ_CP016033.1"/>
</dbReference>
<dbReference type="Pfam" id="PF00072">
    <property type="entry name" value="Response_reg"/>
    <property type="match status" value="1"/>
</dbReference>
<dbReference type="InterPro" id="IPR011006">
    <property type="entry name" value="CheY-like_superfamily"/>
</dbReference>
<dbReference type="AlphaFoldDB" id="A0A192CZQ7"/>
<dbReference type="Proteomes" id="UP000078263">
    <property type="component" value="Chromosome"/>
</dbReference>
<evidence type="ECO:0000313" key="4">
    <source>
        <dbReference type="Proteomes" id="UP000078263"/>
    </source>
</evidence>
<dbReference type="PROSITE" id="PS50110">
    <property type="entry name" value="RESPONSE_REGULATORY"/>
    <property type="match status" value="1"/>
</dbReference>
<dbReference type="Gene3D" id="3.40.50.2300">
    <property type="match status" value="1"/>
</dbReference>
<evidence type="ECO:0000313" key="3">
    <source>
        <dbReference type="EMBL" id="ANK11738.1"/>
    </source>
</evidence>
<keyword evidence="4" id="KW-1185">Reference proteome</keyword>
<reference evidence="3 4" key="1">
    <citation type="submission" date="2016-05" db="EMBL/GenBank/DDBJ databases">
        <title>Compelete Genome Sequence of Bacteriochlorophyll-Synthesizing Bacterium Porphyrobacter neustonensis DSM 9434.</title>
        <authorList>
            <person name="Shi X.-L."/>
            <person name="Wu Y.-H."/>
            <person name="Cheng H."/>
            <person name="Xu L."/>
            <person name="Zhang X.-Q."/>
            <person name="Wang C.-S."/>
            <person name="Xu X.-W."/>
        </authorList>
    </citation>
    <scope>NUCLEOTIDE SEQUENCE [LARGE SCALE GENOMIC DNA]</scope>
    <source>
        <strain evidence="3 4">DSM 9434</strain>
    </source>
</reference>
<evidence type="ECO:0000256" key="1">
    <source>
        <dbReference type="PROSITE-ProRule" id="PRU00169"/>
    </source>
</evidence>